<dbReference type="GO" id="GO:0006433">
    <property type="term" value="P:prolyl-tRNA aminoacylation"/>
    <property type="evidence" value="ECO:0007669"/>
    <property type="project" value="UniProtKB-UniRule"/>
</dbReference>
<evidence type="ECO:0000256" key="2">
    <source>
        <dbReference type="ARBA" id="ARBA00022598"/>
    </source>
</evidence>
<dbReference type="HAMAP" id="MF_01571">
    <property type="entry name" value="Pro_tRNA_synth_type3"/>
    <property type="match status" value="1"/>
</dbReference>
<evidence type="ECO:0000256" key="1">
    <source>
        <dbReference type="ARBA" id="ARBA00022490"/>
    </source>
</evidence>
<dbReference type="GO" id="GO:0016740">
    <property type="term" value="F:transferase activity"/>
    <property type="evidence" value="ECO:0007669"/>
    <property type="project" value="UniProtKB-ARBA"/>
</dbReference>
<comment type="function">
    <text evidence="8">Catalyzes the attachment of proline to tRNA(Pro) in a two-step reaction: proline is first activated by ATP to form Pro-AMP and then transferred to the acceptor end of tRNA(Pro).</text>
</comment>
<dbReference type="InterPro" id="IPR006195">
    <property type="entry name" value="aa-tRNA-synth_II"/>
</dbReference>
<dbReference type="PATRIC" id="fig|999415.3.peg.398"/>
<feature type="domain" description="Aminoacyl-transfer RNA synthetases class-II family profile" evidence="9">
    <location>
        <begin position="47"/>
        <end position="285"/>
    </location>
</feature>
<evidence type="ECO:0000256" key="7">
    <source>
        <dbReference type="ARBA" id="ARBA00047671"/>
    </source>
</evidence>
<comment type="subcellular location">
    <subcellularLocation>
        <location evidence="8">Cytoplasm</location>
    </subcellularLocation>
</comment>
<dbReference type="InterPro" id="IPR002314">
    <property type="entry name" value="aa-tRNA-synt_IIb"/>
</dbReference>
<name>M2Q2W8_9FIRM</name>
<dbReference type="SUPFAM" id="SSF52954">
    <property type="entry name" value="Class II aaRS ABD-related"/>
    <property type="match status" value="1"/>
</dbReference>
<keyword evidence="3 8" id="KW-0547">Nucleotide-binding</keyword>
<sequence>MAKNFKNNAITSRDEDFAQWYTDICKKAELMDYSSVKGFIIYLPYSYAMWENIQHYMDKKFKETGHENVYMPMLIPESLLEKEKDHVEGFAPECAVVTKGGMNELEDPLVIRPTSETLFCELYAKIVNSYRDLPKKYNQWCSVVRWEKTTRPFLRGSEFLWQEGHTIHADEKEAKEETLLMRDIYNQTAKDLLAIPMLTGRKTDKEKFAGAEETYTVEALMHDGKALQSGTSHYFGQGFAEAFNMQFLDKDNKQKYVYQTSWGVSTRLLGAIIMVHGDDNGLVLPPRVAPIQAVIVLIQSQKEGVLEKAYALKKQLEEAGIRVKVDDSDKTPGYKFADAEMRGIPIRIELGPRDIEQGHCIIAKRNDGTKRTVSIDETLGDYVSSLIDTIHEEMYRKAKDFLDSHITMVTSFDEIGKVLDEKGGYVKTYWSGELASELKIKEAFQATSRCIAEDEYPPEGAIDPADNKPAKYIIYYARAY</sequence>
<dbReference type="GO" id="GO:0004827">
    <property type="term" value="F:proline-tRNA ligase activity"/>
    <property type="evidence" value="ECO:0007669"/>
    <property type="project" value="UniProtKB-UniRule"/>
</dbReference>
<dbReference type="PANTHER" id="PTHR43382:SF2">
    <property type="entry name" value="BIFUNCTIONAL GLUTAMATE_PROLINE--TRNA LIGASE"/>
    <property type="match status" value="1"/>
</dbReference>
<evidence type="ECO:0000256" key="5">
    <source>
        <dbReference type="ARBA" id="ARBA00022917"/>
    </source>
</evidence>
<evidence type="ECO:0000259" key="9">
    <source>
        <dbReference type="PROSITE" id="PS50862"/>
    </source>
</evidence>
<organism evidence="10 11">
    <name type="scientific">Eggerthia catenaformis OT 569 = DSM 20559</name>
    <dbReference type="NCBI Taxonomy" id="999415"/>
    <lineage>
        <taxon>Bacteria</taxon>
        <taxon>Bacillati</taxon>
        <taxon>Bacillota</taxon>
        <taxon>Erysipelotrichia</taxon>
        <taxon>Erysipelotrichales</taxon>
        <taxon>Coprobacillaceae</taxon>
        <taxon>Eggerthia</taxon>
    </lineage>
</organism>
<keyword evidence="6 8" id="KW-0030">Aminoacyl-tRNA synthetase</keyword>
<dbReference type="SMART" id="SM00946">
    <property type="entry name" value="ProRS-C_1"/>
    <property type="match status" value="1"/>
</dbReference>
<dbReference type="GO" id="GO:0017101">
    <property type="term" value="C:aminoacyl-tRNA synthetase multienzyme complex"/>
    <property type="evidence" value="ECO:0007669"/>
    <property type="project" value="TreeGrafter"/>
</dbReference>
<dbReference type="OrthoDB" id="9809052at2"/>
<dbReference type="FunFam" id="3.30.930.10:FF:000037">
    <property type="entry name" value="Proline--tRNA ligase"/>
    <property type="match status" value="1"/>
</dbReference>
<dbReference type="Gene3D" id="3.30.930.10">
    <property type="entry name" value="Bira Bifunctional Protein, Domain 2"/>
    <property type="match status" value="1"/>
</dbReference>
<comment type="caution">
    <text evidence="10">The sequence shown here is derived from an EMBL/GenBank/DDBJ whole genome shotgun (WGS) entry which is preliminary data.</text>
</comment>
<dbReference type="CDD" id="cd00862">
    <property type="entry name" value="ProRS_anticodon_zinc"/>
    <property type="match status" value="1"/>
</dbReference>
<dbReference type="STRING" id="999415.HMPREF9943_00403"/>
<dbReference type="GO" id="GO:0140096">
    <property type="term" value="F:catalytic activity, acting on a protein"/>
    <property type="evidence" value="ECO:0007669"/>
    <property type="project" value="UniProtKB-ARBA"/>
</dbReference>
<dbReference type="EMBL" id="AGEJ01000008">
    <property type="protein sequence ID" value="EMD17250.1"/>
    <property type="molecule type" value="Genomic_DNA"/>
</dbReference>
<keyword evidence="2 8" id="KW-0436">Ligase</keyword>
<evidence type="ECO:0000313" key="11">
    <source>
        <dbReference type="Proteomes" id="UP000011758"/>
    </source>
</evidence>
<dbReference type="InterPro" id="IPR033721">
    <property type="entry name" value="ProRS_core_arch_euk"/>
</dbReference>
<evidence type="ECO:0000313" key="10">
    <source>
        <dbReference type="EMBL" id="EMD17250.1"/>
    </source>
</evidence>
<keyword evidence="11" id="KW-1185">Reference proteome</keyword>
<dbReference type="Pfam" id="PF00587">
    <property type="entry name" value="tRNA-synt_2b"/>
    <property type="match status" value="1"/>
</dbReference>
<dbReference type="AlphaFoldDB" id="M2Q2W8"/>
<dbReference type="SUPFAM" id="SSF55681">
    <property type="entry name" value="Class II aaRS and biotin synthetases"/>
    <property type="match status" value="1"/>
</dbReference>
<evidence type="ECO:0000256" key="4">
    <source>
        <dbReference type="ARBA" id="ARBA00022840"/>
    </source>
</evidence>
<dbReference type="InterPro" id="IPR004154">
    <property type="entry name" value="Anticodon-bd"/>
</dbReference>
<evidence type="ECO:0000256" key="6">
    <source>
        <dbReference type="ARBA" id="ARBA00023146"/>
    </source>
</evidence>
<proteinExistence type="inferred from homology"/>
<dbReference type="PANTHER" id="PTHR43382">
    <property type="entry name" value="PROLYL-TRNA SYNTHETASE"/>
    <property type="match status" value="1"/>
</dbReference>
<dbReference type="InterPro" id="IPR002316">
    <property type="entry name" value="Pro-tRNA-ligase_IIa"/>
</dbReference>
<keyword evidence="1 8" id="KW-0963">Cytoplasm</keyword>
<comment type="similarity">
    <text evidence="8">Belongs to the class-II aminoacyl-tRNA synthetase family. ProS type 3 subfamily.</text>
</comment>
<dbReference type="RefSeq" id="WP_004801586.1">
    <property type="nucleotide sequence ID" value="NZ_KB446646.1"/>
</dbReference>
<dbReference type="EC" id="6.1.1.15" evidence="8"/>
<accession>M2Q2W8</accession>
<dbReference type="SUPFAM" id="SSF64586">
    <property type="entry name" value="C-terminal domain of ProRS"/>
    <property type="match status" value="1"/>
</dbReference>
<dbReference type="InterPro" id="IPR045864">
    <property type="entry name" value="aa-tRNA-synth_II/BPL/LPL"/>
</dbReference>
<dbReference type="InterPro" id="IPR004499">
    <property type="entry name" value="Pro-tRNA-ligase_IIa_arc-type"/>
</dbReference>
<comment type="domain">
    <text evidence="8">Consists of three domains: the N-terminal catalytic domain, the anticodon-binding domain and the C-terminal extension.</text>
</comment>
<keyword evidence="4 8" id="KW-0067">ATP-binding</keyword>
<dbReference type="PRINTS" id="PR01046">
    <property type="entry name" value="TRNASYNTHPRO"/>
</dbReference>
<dbReference type="Pfam" id="PF03129">
    <property type="entry name" value="HGTP_anticodon"/>
    <property type="match status" value="1"/>
</dbReference>
<dbReference type="NCBIfam" id="TIGR00408">
    <property type="entry name" value="proS_fam_I"/>
    <property type="match status" value="1"/>
</dbReference>
<dbReference type="Proteomes" id="UP000011758">
    <property type="component" value="Unassembled WGS sequence"/>
</dbReference>
<keyword evidence="5 8" id="KW-0648">Protein biosynthesis</keyword>
<dbReference type="InterPro" id="IPR017449">
    <property type="entry name" value="Pro-tRNA_synth_II"/>
</dbReference>
<evidence type="ECO:0000256" key="8">
    <source>
        <dbReference type="HAMAP-Rule" id="MF_01571"/>
    </source>
</evidence>
<dbReference type="InterPro" id="IPR016061">
    <property type="entry name" value="Pro-tRNA_ligase_II_C"/>
</dbReference>
<comment type="catalytic activity">
    <reaction evidence="7 8">
        <text>tRNA(Pro) + L-proline + ATP = L-prolyl-tRNA(Pro) + AMP + diphosphate</text>
        <dbReference type="Rhea" id="RHEA:14305"/>
        <dbReference type="Rhea" id="RHEA-COMP:9700"/>
        <dbReference type="Rhea" id="RHEA-COMP:9702"/>
        <dbReference type="ChEBI" id="CHEBI:30616"/>
        <dbReference type="ChEBI" id="CHEBI:33019"/>
        <dbReference type="ChEBI" id="CHEBI:60039"/>
        <dbReference type="ChEBI" id="CHEBI:78442"/>
        <dbReference type="ChEBI" id="CHEBI:78532"/>
        <dbReference type="ChEBI" id="CHEBI:456215"/>
        <dbReference type="EC" id="6.1.1.15"/>
    </reaction>
</comment>
<comment type="subunit">
    <text evidence="8">Homodimer.</text>
</comment>
<dbReference type="PROSITE" id="PS50862">
    <property type="entry name" value="AA_TRNA_LIGASE_II"/>
    <property type="match status" value="1"/>
</dbReference>
<dbReference type="CDD" id="cd00778">
    <property type="entry name" value="ProRS_core_arch_euk"/>
    <property type="match status" value="1"/>
</dbReference>
<reference evidence="10 11" key="1">
    <citation type="submission" date="2013-02" db="EMBL/GenBank/DDBJ databases">
        <title>The Genome Sequence of Lactobacillus catenaformis F0143.</title>
        <authorList>
            <consortium name="The Broad Institute Genome Sequencing Platform"/>
            <person name="Earl A."/>
            <person name="Ward D."/>
            <person name="Feldgarden M."/>
            <person name="Gevers D."/>
            <person name="Izard J."/>
            <person name="Blanton J.M."/>
            <person name="Mathney J."/>
            <person name="Dewhirst F.E."/>
            <person name="Young S.K."/>
            <person name="Zeng Q."/>
            <person name="Gargeya S."/>
            <person name="Fitzgerald M."/>
            <person name="Haas B."/>
            <person name="Abouelleil A."/>
            <person name="Alvarado L."/>
            <person name="Arachchi H.M."/>
            <person name="Berlin A."/>
            <person name="Chapman S.B."/>
            <person name="Gearin G."/>
            <person name="Goldberg J."/>
            <person name="Griggs A."/>
            <person name="Gujja S."/>
            <person name="Hansen M."/>
            <person name="Heiman D."/>
            <person name="Howarth C."/>
            <person name="Larimer J."/>
            <person name="Lui A."/>
            <person name="MacDonald P.J.P."/>
            <person name="McCowen C."/>
            <person name="Montmayeur A."/>
            <person name="Murphy C."/>
            <person name="Neiman D."/>
            <person name="Pearson M."/>
            <person name="Priest M."/>
            <person name="Roberts A."/>
            <person name="Saif S."/>
            <person name="Shea T."/>
            <person name="Sisk P."/>
            <person name="Stolte C."/>
            <person name="Sykes S."/>
            <person name="Wortman J."/>
            <person name="Nusbaum C."/>
            <person name="Birren B."/>
        </authorList>
    </citation>
    <scope>NUCLEOTIDE SEQUENCE [LARGE SCALE GENOMIC DNA]</scope>
    <source>
        <strain evidence="10 11">OT 569</strain>
    </source>
</reference>
<protein>
    <recommendedName>
        <fullName evidence="8">Proline--tRNA ligase</fullName>
        <ecNumber evidence="8">6.1.1.15</ecNumber>
    </recommendedName>
    <alternativeName>
        <fullName evidence="8">Prolyl-tRNA synthetase</fullName>
        <shortName evidence="8">ProRS</shortName>
    </alternativeName>
</protein>
<dbReference type="GO" id="GO:0005524">
    <property type="term" value="F:ATP binding"/>
    <property type="evidence" value="ECO:0007669"/>
    <property type="project" value="UniProtKB-UniRule"/>
</dbReference>
<evidence type="ECO:0000256" key="3">
    <source>
        <dbReference type="ARBA" id="ARBA00022741"/>
    </source>
</evidence>
<dbReference type="GO" id="GO:0005737">
    <property type="term" value="C:cytoplasm"/>
    <property type="evidence" value="ECO:0007669"/>
    <property type="project" value="UniProtKB-SubCell"/>
</dbReference>
<dbReference type="Pfam" id="PF09180">
    <property type="entry name" value="ProRS-C_1"/>
    <property type="match status" value="1"/>
</dbReference>
<dbReference type="Gene3D" id="3.30.110.30">
    <property type="entry name" value="C-terminal domain of ProRS"/>
    <property type="match status" value="1"/>
</dbReference>
<gene>
    <name evidence="8" type="primary">proS</name>
    <name evidence="10" type="ORF">HMPREF9943_00403</name>
</gene>
<dbReference type="InterPro" id="IPR036621">
    <property type="entry name" value="Anticodon-bd_dom_sf"/>
</dbReference>
<dbReference type="Gene3D" id="3.40.50.800">
    <property type="entry name" value="Anticodon-binding domain"/>
    <property type="match status" value="1"/>
</dbReference>
<dbReference type="eggNOG" id="COG0442">
    <property type="taxonomic scope" value="Bacteria"/>
</dbReference>